<comment type="caution">
    <text evidence="3">The sequence shown here is derived from an EMBL/GenBank/DDBJ whole genome shotgun (WGS) entry which is preliminary data.</text>
</comment>
<accession>N8QEL1</accession>
<protein>
    <recommendedName>
        <fullName evidence="5">Cytochrome P450</fullName>
    </recommendedName>
</protein>
<gene>
    <name evidence="3" type="ORF">F988_00802</name>
</gene>
<comment type="cofactor">
    <cofactor evidence="1">
        <name>heme</name>
        <dbReference type="ChEBI" id="CHEBI:30413"/>
    </cofactor>
</comment>
<reference evidence="3 4" key="1">
    <citation type="submission" date="2013-02" db="EMBL/GenBank/DDBJ databases">
        <title>The Genome Sequence of Acinetobacter parvus CIP 108168.</title>
        <authorList>
            <consortium name="The Broad Institute Genome Sequencing Platform"/>
            <consortium name="The Broad Institute Genome Sequencing Center for Infectious Disease"/>
            <person name="Cerqueira G."/>
            <person name="Feldgarden M."/>
            <person name="Courvalin P."/>
            <person name="Perichon B."/>
            <person name="Grillot-Courvalin C."/>
            <person name="Clermont D."/>
            <person name="Rocha E."/>
            <person name="Yoon E.-J."/>
            <person name="Nemec A."/>
            <person name="Walker B."/>
            <person name="Young S.K."/>
            <person name="Zeng Q."/>
            <person name="Gargeya S."/>
            <person name="Fitzgerald M."/>
            <person name="Haas B."/>
            <person name="Abouelleil A."/>
            <person name="Alvarado L."/>
            <person name="Arachchi H.M."/>
            <person name="Berlin A.M."/>
            <person name="Chapman S.B."/>
            <person name="Dewar J."/>
            <person name="Goldberg J."/>
            <person name="Griggs A."/>
            <person name="Gujja S."/>
            <person name="Hansen M."/>
            <person name="Howarth C."/>
            <person name="Imamovic A."/>
            <person name="Larimer J."/>
            <person name="McCowan C."/>
            <person name="Murphy C."/>
            <person name="Neiman D."/>
            <person name="Pearson M."/>
            <person name="Priest M."/>
            <person name="Roberts A."/>
            <person name="Saif S."/>
            <person name="Shea T."/>
            <person name="Sisk P."/>
            <person name="Sykes S."/>
            <person name="Wortman J."/>
            <person name="Nusbaum C."/>
            <person name="Birren B."/>
        </authorList>
    </citation>
    <scope>NUCLEOTIDE SEQUENCE [LARGE SCALE GENOMIC DNA]</scope>
    <source>
        <strain evidence="3 4">CIP 108168</strain>
    </source>
</reference>
<name>N8QEL1_9GAMM</name>
<dbReference type="InterPro" id="IPR017972">
    <property type="entry name" value="Cyt_P450_CS"/>
</dbReference>
<dbReference type="GO" id="GO:0004497">
    <property type="term" value="F:monooxygenase activity"/>
    <property type="evidence" value="ECO:0007669"/>
    <property type="project" value="InterPro"/>
</dbReference>
<proteinExistence type="inferred from homology"/>
<dbReference type="GO" id="GO:0005506">
    <property type="term" value="F:iron ion binding"/>
    <property type="evidence" value="ECO:0007669"/>
    <property type="project" value="InterPro"/>
</dbReference>
<organism evidence="3 4">
    <name type="scientific">Acinetobacter parvus DSM 16617 = CIP 108168</name>
    <dbReference type="NCBI Taxonomy" id="981333"/>
    <lineage>
        <taxon>Bacteria</taxon>
        <taxon>Pseudomonadati</taxon>
        <taxon>Pseudomonadota</taxon>
        <taxon>Gammaproteobacteria</taxon>
        <taxon>Moraxellales</taxon>
        <taxon>Moraxellaceae</taxon>
        <taxon>Acinetobacter</taxon>
    </lineage>
</organism>
<dbReference type="HOGENOM" id="CLU_833550_0_0_6"/>
<dbReference type="InterPro" id="IPR036396">
    <property type="entry name" value="Cyt_P450_sf"/>
</dbReference>
<dbReference type="PATRIC" id="fig|981333.9.peg.819"/>
<dbReference type="AlphaFoldDB" id="N8QEL1"/>
<dbReference type="EMBL" id="APOM01000026">
    <property type="protein sequence ID" value="ENU36995.1"/>
    <property type="molecule type" value="Genomic_DNA"/>
</dbReference>
<keyword evidence="4" id="KW-1185">Reference proteome</keyword>
<dbReference type="Proteomes" id="UP000023776">
    <property type="component" value="Unassembled WGS sequence"/>
</dbReference>
<sequence length="334" mass="38002">MKTNEHIVRNIEDGKKVFLQESFRVDHPFRITRQIFGPNVLDTEGQTHLMRKREWNTTFGRKNIESVEFQNILKNAVSEGLKYAISKNNLFLVSDYTPNKVILDLLGCEKIDPIDHLNMVKPLVNYLETGIKSGNYMQAKEYIRKIEFYDSSNIFERISTKERENDLSLLVGAGVETTIVSMKILLTAWASNNELFHKSIETMGVDNFIVCLLDNDPPLGMATKYCASDTELGDKIISKGDIVHISITDTNSSAKCPMHNHNNITKEDINETRLTFGHGRHHCPGHLLAKAELKLLAEELLTLNINDFNVTNAEPNYQRPVNFRHPAPLLIVPK</sequence>
<evidence type="ECO:0000256" key="2">
    <source>
        <dbReference type="ARBA" id="ARBA00010617"/>
    </source>
</evidence>
<dbReference type="RefSeq" id="WP_004681207.1">
    <property type="nucleotide sequence ID" value="NZ_AIEB01000036.1"/>
</dbReference>
<evidence type="ECO:0008006" key="5">
    <source>
        <dbReference type="Google" id="ProtNLM"/>
    </source>
</evidence>
<evidence type="ECO:0000313" key="4">
    <source>
        <dbReference type="Proteomes" id="UP000023776"/>
    </source>
</evidence>
<dbReference type="PROSITE" id="PS00086">
    <property type="entry name" value="CYTOCHROME_P450"/>
    <property type="match status" value="1"/>
</dbReference>
<dbReference type="PANTHER" id="PTHR46696">
    <property type="entry name" value="P450, PUTATIVE (EUROFUNG)-RELATED"/>
    <property type="match status" value="1"/>
</dbReference>
<evidence type="ECO:0000256" key="1">
    <source>
        <dbReference type="ARBA" id="ARBA00001971"/>
    </source>
</evidence>
<dbReference type="GeneID" id="99692091"/>
<dbReference type="PANTHER" id="PTHR46696:SF1">
    <property type="entry name" value="CYTOCHROME P450 YJIB-RELATED"/>
    <property type="match status" value="1"/>
</dbReference>
<dbReference type="SUPFAM" id="SSF48264">
    <property type="entry name" value="Cytochrome P450"/>
    <property type="match status" value="1"/>
</dbReference>
<dbReference type="GO" id="GO:0020037">
    <property type="term" value="F:heme binding"/>
    <property type="evidence" value="ECO:0007669"/>
    <property type="project" value="InterPro"/>
</dbReference>
<dbReference type="Gene3D" id="1.10.630.10">
    <property type="entry name" value="Cytochrome P450"/>
    <property type="match status" value="1"/>
</dbReference>
<evidence type="ECO:0000313" key="3">
    <source>
        <dbReference type="EMBL" id="ENU36995.1"/>
    </source>
</evidence>
<comment type="similarity">
    <text evidence="2">Belongs to the cytochrome P450 family.</text>
</comment>
<dbReference type="GO" id="GO:0016705">
    <property type="term" value="F:oxidoreductase activity, acting on paired donors, with incorporation or reduction of molecular oxygen"/>
    <property type="evidence" value="ECO:0007669"/>
    <property type="project" value="InterPro"/>
</dbReference>